<evidence type="ECO:0000256" key="1">
    <source>
        <dbReference type="SAM" id="MobiDB-lite"/>
    </source>
</evidence>
<reference evidence="2" key="1">
    <citation type="submission" date="2020-08" db="EMBL/GenBank/DDBJ databases">
        <title>Multicomponent nature underlies the extraordinary mechanical properties of spider dragline silk.</title>
        <authorList>
            <person name="Kono N."/>
            <person name="Nakamura H."/>
            <person name="Mori M."/>
            <person name="Yoshida Y."/>
            <person name="Ohtoshi R."/>
            <person name="Malay A.D."/>
            <person name="Moran D.A.P."/>
            <person name="Tomita M."/>
            <person name="Numata K."/>
            <person name="Arakawa K."/>
        </authorList>
    </citation>
    <scope>NUCLEOTIDE SEQUENCE</scope>
</reference>
<organism evidence="2 3">
    <name type="scientific">Trichonephila inaurata madagascariensis</name>
    <dbReference type="NCBI Taxonomy" id="2747483"/>
    <lineage>
        <taxon>Eukaryota</taxon>
        <taxon>Metazoa</taxon>
        <taxon>Ecdysozoa</taxon>
        <taxon>Arthropoda</taxon>
        <taxon>Chelicerata</taxon>
        <taxon>Arachnida</taxon>
        <taxon>Araneae</taxon>
        <taxon>Araneomorphae</taxon>
        <taxon>Entelegynae</taxon>
        <taxon>Araneoidea</taxon>
        <taxon>Nephilidae</taxon>
        <taxon>Trichonephila</taxon>
        <taxon>Trichonephila inaurata</taxon>
    </lineage>
</organism>
<accession>A0A8X6XD18</accession>
<proteinExistence type="predicted"/>
<feature type="compositionally biased region" description="Basic and acidic residues" evidence="1">
    <location>
        <begin position="73"/>
        <end position="84"/>
    </location>
</feature>
<evidence type="ECO:0000313" key="3">
    <source>
        <dbReference type="Proteomes" id="UP000886998"/>
    </source>
</evidence>
<dbReference type="Proteomes" id="UP000886998">
    <property type="component" value="Unassembled WGS sequence"/>
</dbReference>
<name>A0A8X6XD18_9ARAC</name>
<keyword evidence="3" id="KW-1185">Reference proteome</keyword>
<dbReference type="AlphaFoldDB" id="A0A8X6XD18"/>
<evidence type="ECO:0000313" key="2">
    <source>
        <dbReference type="EMBL" id="GFY50691.1"/>
    </source>
</evidence>
<protein>
    <submittedName>
        <fullName evidence="2">Uncharacterized protein</fullName>
    </submittedName>
</protein>
<dbReference type="EMBL" id="BMAV01007639">
    <property type="protein sequence ID" value="GFY50691.1"/>
    <property type="molecule type" value="Genomic_DNA"/>
</dbReference>
<gene>
    <name evidence="2" type="ORF">TNIN_387651</name>
</gene>
<feature type="region of interest" description="Disordered" evidence="1">
    <location>
        <begin position="71"/>
        <end position="101"/>
    </location>
</feature>
<comment type="caution">
    <text evidence="2">The sequence shown here is derived from an EMBL/GenBank/DDBJ whole genome shotgun (WGS) entry which is preliminary data.</text>
</comment>
<sequence length="101" mass="11435">MELKPTICPMVGRILEKAQWNPKRKKVRTDKTGEIENMQMNFTQTCPKTLLESNEIRTDVPETTVESAQIKPEIAEKGSGKDGEVQTEENCGFTPNRQGRI</sequence>